<protein>
    <submittedName>
        <fullName evidence="2">Uncharacterized protein</fullName>
    </submittedName>
</protein>
<accession>A0A7J7VZ19</accession>
<evidence type="ECO:0000313" key="3">
    <source>
        <dbReference type="Proteomes" id="UP000527355"/>
    </source>
</evidence>
<evidence type="ECO:0000313" key="2">
    <source>
        <dbReference type="EMBL" id="KAF6330359.1"/>
    </source>
</evidence>
<reference evidence="2 3" key="1">
    <citation type="journal article" date="2020" name="Nature">
        <title>Six reference-quality genomes reveal evolution of bat adaptations.</title>
        <authorList>
            <person name="Jebb D."/>
            <person name="Huang Z."/>
            <person name="Pippel M."/>
            <person name="Hughes G.M."/>
            <person name="Lavrichenko K."/>
            <person name="Devanna P."/>
            <person name="Winkler S."/>
            <person name="Jermiin L.S."/>
            <person name="Skirmuntt E.C."/>
            <person name="Katzourakis A."/>
            <person name="Burkitt-Gray L."/>
            <person name="Ray D.A."/>
            <person name="Sullivan K.A.M."/>
            <person name="Roscito J.G."/>
            <person name="Kirilenko B.M."/>
            <person name="Davalos L.M."/>
            <person name="Corthals A.P."/>
            <person name="Power M.L."/>
            <person name="Jones G."/>
            <person name="Ransome R.D."/>
            <person name="Dechmann D.K.N."/>
            <person name="Locatelli A.G."/>
            <person name="Puechmaille S.J."/>
            <person name="Fedrigo O."/>
            <person name="Jarvis E.D."/>
            <person name="Hiller M."/>
            <person name="Vernes S.C."/>
            <person name="Myers E.W."/>
            <person name="Teeling E.C."/>
        </authorList>
    </citation>
    <scope>NUCLEOTIDE SEQUENCE [LARGE SCALE GENOMIC DNA]</scope>
    <source>
        <strain evidence="2">MMyoMyo1</strain>
        <tissue evidence="2">Flight muscle</tissue>
    </source>
</reference>
<gene>
    <name evidence="2" type="ORF">mMyoMyo1_012349</name>
</gene>
<comment type="caution">
    <text evidence="2">The sequence shown here is derived from an EMBL/GenBank/DDBJ whole genome shotgun (WGS) entry which is preliminary data.</text>
</comment>
<name>A0A7J7VZ19_MYOMY</name>
<evidence type="ECO:0000256" key="1">
    <source>
        <dbReference type="SAM" id="MobiDB-lite"/>
    </source>
</evidence>
<proteinExistence type="predicted"/>
<dbReference type="EMBL" id="JABWUV010000009">
    <property type="protein sequence ID" value="KAF6330359.1"/>
    <property type="molecule type" value="Genomic_DNA"/>
</dbReference>
<dbReference type="Proteomes" id="UP000527355">
    <property type="component" value="Unassembled WGS sequence"/>
</dbReference>
<feature type="region of interest" description="Disordered" evidence="1">
    <location>
        <begin position="75"/>
        <end position="105"/>
    </location>
</feature>
<keyword evidence="3" id="KW-1185">Reference proteome</keyword>
<feature type="region of interest" description="Disordered" evidence="1">
    <location>
        <begin position="124"/>
        <end position="143"/>
    </location>
</feature>
<sequence>MGRHCLCEKCPNRQVKAKFSWTQGDLLESGKHERRLIYLGPGEHVHLLAVKSQPCASGEEGDCCSEEPGLCSKHQLRRHPDLSPNGSAGEEGSPGPGTRRQSSNLSVLGAPYLKSIVKLEPTLHRQHPSLRLQISGWNDGRSP</sequence>
<dbReference type="AlphaFoldDB" id="A0A7J7VZ19"/>
<organism evidence="2 3">
    <name type="scientific">Myotis myotis</name>
    <name type="common">Greater mouse-eared bat</name>
    <name type="synonym">Vespertilio myotis</name>
    <dbReference type="NCBI Taxonomy" id="51298"/>
    <lineage>
        <taxon>Eukaryota</taxon>
        <taxon>Metazoa</taxon>
        <taxon>Chordata</taxon>
        <taxon>Craniata</taxon>
        <taxon>Vertebrata</taxon>
        <taxon>Euteleostomi</taxon>
        <taxon>Mammalia</taxon>
        <taxon>Eutheria</taxon>
        <taxon>Laurasiatheria</taxon>
        <taxon>Chiroptera</taxon>
        <taxon>Yangochiroptera</taxon>
        <taxon>Vespertilionidae</taxon>
        <taxon>Myotis</taxon>
    </lineage>
</organism>
<feature type="compositionally biased region" description="Low complexity" evidence="1">
    <location>
        <begin position="83"/>
        <end position="97"/>
    </location>
</feature>